<keyword evidence="3" id="KW-1003">Cell membrane</keyword>
<organism evidence="8 9">
    <name type="scientific">Ignelater luminosus</name>
    <name type="common">Cucubano</name>
    <name type="synonym">Pyrophorus luminosus</name>
    <dbReference type="NCBI Taxonomy" id="2038154"/>
    <lineage>
        <taxon>Eukaryota</taxon>
        <taxon>Metazoa</taxon>
        <taxon>Ecdysozoa</taxon>
        <taxon>Arthropoda</taxon>
        <taxon>Hexapoda</taxon>
        <taxon>Insecta</taxon>
        <taxon>Pterygota</taxon>
        <taxon>Neoptera</taxon>
        <taxon>Endopterygota</taxon>
        <taxon>Coleoptera</taxon>
        <taxon>Polyphaga</taxon>
        <taxon>Elateriformia</taxon>
        <taxon>Elateroidea</taxon>
        <taxon>Elateridae</taxon>
        <taxon>Agrypninae</taxon>
        <taxon>Pyrophorini</taxon>
        <taxon>Ignelater</taxon>
    </lineage>
</organism>
<dbReference type="OrthoDB" id="514335at2759"/>
<proteinExistence type="inferred from homology"/>
<keyword evidence="9" id="KW-1185">Reference proteome</keyword>
<comment type="subcellular location">
    <subcellularLocation>
        <location evidence="1">Cell membrane</location>
    </subcellularLocation>
</comment>
<name>A0A8K0CNU5_IGNLU</name>
<keyword evidence="7" id="KW-0325">Glycoprotein</keyword>
<accession>A0A8K0CNU5</accession>
<dbReference type="InterPro" id="IPR002159">
    <property type="entry name" value="CD36_fam"/>
</dbReference>
<dbReference type="GO" id="GO:0005737">
    <property type="term" value="C:cytoplasm"/>
    <property type="evidence" value="ECO:0007669"/>
    <property type="project" value="TreeGrafter"/>
</dbReference>
<evidence type="ECO:0000256" key="7">
    <source>
        <dbReference type="ARBA" id="ARBA00023180"/>
    </source>
</evidence>
<evidence type="ECO:0000313" key="8">
    <source>
        <dbReference type="EMBL" id="KAF2888371.1"/>
    </source>
</evidence>
<keyword evidence="6" id="KW-0472">Membrane</keyword>
<evidence type="ECO:0000313" key="9">
    <source>
        <dbReference type="Proteomes" id="UP000801492"/>
    </source>
</evidence>
<dbReference type="AlphaFoldDB" id="A0A8K0CNU5"/>
<evidence type="ECO:0000256" key="1">
    <source>
        <dbReference type="ARBA" id="ARBA00004236"/>
    </source>
</evidence>
<dbReference type="GO" id="GO:0005886">
    <property type="term" value="C:plasma membrane"/>
    <property type="evidence" value="ECO:0007669"/>
    <property type="project" value="UniProtKB-SubCell"/>
</dbReference>
<evidence type="ECO:0000256" key="6">
    <source>
        <dbReference type="ARBA" id="ARBA00023136"/>
    </source>
</evidence>
<evidence type="ECO:0000256" key="2">
    <source>
        <dbReference type="ARBA" id="ARBA00010532"/>
    </source>
</evidence>
<evidence type="ECO:0000256" key="5">
    <source>
        <dbReference type="ARBA" id="ARBA00022989"/>
    </source>
</evidence>
<dbReference type="Pfam" id="PF01130">
    <property type="entry name" value="CD36"/>
    <property type="match status" value="1"/>
</dbReference>
<keyword evidence="4" id="KW-0812">Transmembrane</keyword>
<dbReference type="PANTHER" id="PTHR11923">
    <property type="entry name" value="SCAVENGER RECEPTOR CLASS B TYPE-1 SR-B1"/>
    <property type="match status" value="1"/>
</dbReference>
<reference evidence="8" key="1">
    <citation type="submission" date="2019-08" db="EMBL/GenBank/DDBJ databases">
        <title>The genome of the North American firefly Photinus pyralis.</title>
        <authorList>
            <consortium name="Photinus pyralis genome working group"/>
            <person name="Fallon T.R."/>
            <person name="Sander Lower S.E."/>
            <person name="Weng J.-K."/>
        </authorList>
    </citation>
    <scope>NUCLEOTIDE SEQUENCE</scope>
    <source>
        <strain evidence="8">TRF0915ILg1</strain>
        <tissue evidence="8">Whole body</tissue>
    </source>
</reference>
<feature type="non-terminal residue" evidence="8">
    <location>
        <position position="1"/>
    </location>
</feature>
<dbReference type="Proteomes" id="UP000801492">
    <property type="component" value="Unassembled WGS sequence"/>
</dbReference>
<sequence>MFAANGFQMHFTKTVDQFLNGFEDTVLDLGHLFPFIATEIPRFDKFGLLSIRNASETFDGIFNVANGLNGNFDVLSWNHQNVTPYFNGTCAEVRGSTGELYSQKITKDFVEIFMSDLCRSVRLDFEEEVVVHGITGFKYGLERHALDNGSLVPENSCYCAGDCIPSGLINISSCRYGIPFFVSLPHMYAANPLYLDAIEGLHPDKSKHEAYVVIEP</sequence>
<evidence type="ECO:0000256" key="4">
    <source>
        <dbReference type="ARBA" id="ARBA00022692"/>
    </source>
</evidence>
<keyword evidence="5" id="KW-1133">Transmembrane helix</keyword>
<protein>
    <submittedName>
        <fullName evidence="8">Uncharacterized protein</fullName>
    </submittedName>
</protein>
<dbReference type="GO" id="GO:0005044">
    <property type="term" value="F:scavenger receptor activity"/>
    <property type="evidence" value="ECO:0007669"/>
    <property type="project" value="TreeGrafter"/>
</dbReference>
<evidence type="ECO:0000256" key="3">
    <source>
        <dbReference type="ARBA" id="ARBA00022475"/>
    </source>
</evidence>
<comment type="similarity">
    <text evidence="2">Belongs to the CD36 family.</text>
</comment>
<dbReference type="EMBL" id="VTPC01077890">
    <property type="protein sequence ID" value="KAF2888371.1"/>
    <property type="molecule type" value="Genomic_DNA"/>
</dbReference>
<comment type="caution">
    <text evidence="8">The sequence shown here is derived from an EMBL/GenBank/DDBJ whole genome shotgun (WGS) entry which is preliminary data.</text>
</comment>
<dbReference type="PANTHER" id="PTHR11923:SF93">
    <property type="entry name" value="GH07959P-RELATED"/>
    <property type="match status" value="1"/>
</dbReference>
<dbReference type="PRINTS" id="PR01609">
    <property type="entry name" value="CD36FAMILY"/>
</dbReference>
<gene>
    <name evidence="8" type="ORF">ILUMI_17802</name>
</gene>